<dbReference type="InterPro" id="IPR005945">
    <property type="entry name" value="Pro_imino_pep"/>
</dbReference>
<feature type="active site" evidence="8">
    <location>
        <position position="244"/>
    </location>
</feature>
<dbReference type="Pfam" id="PF00561">
    <property type="entry name" value="Abhydrolase_1"/>
    <property type="match status" value="1"/>
</dbReference>
<protein>
    <recommendedName>
        <fullName evidence="4">Proline iminopeptidase</fullName>
        <ecNumber evidence="3">3.4.11.5</ecNumber>
    </recommendedName>
    <alternativeName>
        <fullName evidence="6">Prolyl aminopeptidase</fullName>
    </alternativeName>
</protein>
<dbReference type="InterPro" id="IPR029058">
    <property type="entry name" value="AB_hydrolase_fold"/>
</dbReference>
<dbReference type="Gene3D" id="3.40.50.1820">
    <property type="entry name" value="alpha/beta hydrolase"/>
    <property type="match status" value="1"/>
</dbReference>
<dbReference type="STRING" id="55952.BU52_26120"/>
<accession>A0A081XL65</accession>
<comment type="similarity">
    <text evidence="2 7">Belongs to the peptidase S33 family.</text>
</comment>
<feature type="active site" description="Nucleophile" evidence="8">
    <location>
        <position position="104"/>
    </location>
</feature>
<dbReference type="PIRSF" id="PIRSF005539">
    <property type="entry name" value="Pept_S33_TRI_F1"/>
    <property type="match status" value="1"/>
</dbReference>
<dbReference type="InterPro" id="IPR002410">
    <property type="entry name" value="Peptidase_S33"/>
</dbReference>
<evidence type="ECO:0000256" key="4">
    <source>
        <dbReference type="ARBA" id="ARBA00021843"/>
    </source>
</evidence>
<dbReference type="OrthoDB" id="9796770at2"/>
<dbReference type="EMBL" id="JFCB01000028">
    <property type="protein sequence ID" value="KES04288.1"/>
    <property type="molecule type" value="Genomic_DNA"/>
</dbReference>
<evidence type="ECO:0000256" key="3">
    <source>
        <dbReference type="ARBA" id="ARBA00012568"/>
    </source>
</evidence>
<organism evidence="10 11">
    <name type="scientific">Streptomyces toyocaensis</name>
    <dbReference type="NCBI Taxonomy" id="55952"/>
    <lineage>
        <taxon>Bacteria</taxon>
        <taxon>Bacillati</taxon>
        <taxon>Actinomycetota</taxon>
        <taxon>Actinomycetes</taxon>
        <taxon>Kitasatosporales</taxon>
        <taxon>Streptomycetaceae</taxon>
        <taxon>Streptomyces</taxon>
    </lineage>
</organism>
<evidence type="ECO:0000313" key="10">
    <source>
        <dbReference type="EMBL" id="KES04288.1"/>
    </source>
</evidence>
<dbReference type="PANTHER" id="PTHR43798:SF33">
    <property type="entry name" value="HYDROLASE, PUTATIVE (AFU_ORTHOLOGUE AFUA_2G14860)-RELATED"/>
    <property type="match status" value="1"/>
</dbReference>
<dbReference type="AlphaFoldDB" id="A0A081XL65"/>
<sequence>MEGPHGRTWYRITGSLDVSRARGLTPLLVLHGGPGFPHDYLLNIARLGETGRAVVHYDQLGCGRSTHLPDADPGLWTVDLFLDELDALLAHLGISGNHTVLGQSWGGMLATEHAVRRPAGLRAMVLADTPASMPLWRSGVERLRRALPREVQEVLDRHEAAGTTGSPEYAKAAQAFYDRHLLRVRPYPPEVAASFARWEEDPTVYHTMIGPSEFDVTGTLRDWSAVDRLASVSVPSLVLRGEHDEATPECVGPFAECVAGAQMRVFPESSHMPHIEEAGAFRDAVGTFLARHDAGGGSLWRSARAGR</sequence>
<evidence type="ECO:0000256" key="7">
    <source>
        <dbReference type="PIRNR" id="PIRNR005539"/>
    </source>
</evidence>
<dbReference type="EC" id="3.4.11.5" evidence="3"/>
<keyword evidence="11" id="KW-1185">Reference proteome</keyword>
<dbReference type="NCBIfam" id="TIGR01250">
    <property type="entry name" value="pro_imino_pep_2"/>
    <property type="match status" value="1"/>
</dbReference>
<feature type="domain" description="AB hydrolase-1" evidence="9">
    <location>
        <begin position="26"/>
        <end position="278"/>
    </location>
</feature>
<dbReference type="Proteomes" id="UP000028341">
    <property type="component" value="Unassembled WGS sequence"/>
</dbReference>
<evidence type="ECO:0000256" key="1">
    <source>
        <dbReference type="ARBA" id="ARBA00001585"/>
    </source>
</evidence>
<dbReference type="InterPro" id="IPR050266">
    <property type="entry name" value="AB_hydrolase_sf"/>
</dbReference>
<dbReference type="RefSeq" id="WP_037938379.1">
    <property type="nucleotide sequence ID" value="NZ_JBFADL010000041.1"/>
</dbReference>
<dbReference type="InterPro" id="IPR000073">
    <property type="entry name" value="AB_hydrolase_1"/>
</dbReference>
<evidence type="ECO:0000256" key="5">
    <source>
        <dbReference type="ARBA" id="ARBA00022801"/>
    </source>
</evidence>
<comment type="caution">
    <text evidence="10">The sequence shown here is derived from an EMBL/GenBank/DDBJ whole genome shotgun (WGS) entry which is preliminary data.</text>
</comment>
<comment type="catalytic activity">
    <reaction evidence="1">
        <text>Release of N-terminal proline from a peptide.</text>
        <dbReference type="EC" id="3.4.11.5"/>
    </reaction>
</comment>
<dbReference type="GO" id="GO:0004177">
    <property type="term" value="F:aminopeptidase activity"/>
    <property type="evidence" value="ECO:0007669"/>
    <property type="project" value="UniProtKB-EC"/>
</dbReference>
<dbReference type="GO" id="GO:0006508">
    <property type="term" value="P:proteolysis"/>
    <property type="evidence" value="ECO:0007669"/>
    <property type="project" value="InterPro"/>
</dbReference>
<evidence type="ECO:0000259" key="9">
    <source>
        <dbReference type="Pfam" id="PF00561"/>
    </source>
</evidence>
<proteinExistence type="inferred from homology"/>
<dbReference type="SUPFAM" id="SSF53474">
    <property type="entry name" value="alpha/beta-Hydrolases"/>
    <property type="match status" value="1"/>
</dbReference>
<evidence type="ECO:0000256" key="2">
    <source>
        <dbReference type="ARBA" id="ARBA00010088"/>
    </source>
</evidence>
<feature type="active site" description="Proton donor" evidence="8">
    <location>
        <position position="271"/>
    </location>
</feature>
<evidence type="ECO:0000256" key="8">
    <source>
        <dbReference type="PIRSR" id="PIRSR005539-1"/>
    </source>
</evidence>
<keyword evidence="5 7" id="KW-0378">Hydrolase</keyword>
<dbReference type="PRINTS" id="PR00793">
    <property type="entry name" value="PROAMNOPTASE"/>
</dbReference>
<dbReference type="GO" id="GO:0016020">
    <property type="term" value="C:membrane"/>
    <property type="evidence" value="ECO:0007669"/>
    <property type="project" value="TreeGrafter"/>
</dbReference>
<evidence type="ECO:0000313" key="11">
    <source>
        <dbReference type="Proteomes" id="UP000028341"/>
    </source>
</evidence>
<gene>
    <name evidence="10" type="ORF">BU52_26120</name>
</gene>
<reference evidence="10 11" key="1">
    <citation type="submission" date="2014-02" db="EMBL/GenBank/DDBJ databases">
        <title>The genome announcement of Streptomyces toyocaensis NRRL15009.</title>
        <authorList>
            <person name="Hong H.-J."/>
            <person name="Kwun M.J."/>
        </authorList>
    </citation>
    <scope>NUCLEOTIDE SEQUENCE [LARGE SCALE GENOMIC DNA]</scope>
    <source>
        <strain evidence="10 11">NRRL 15009</strain>
    </source>
</reference>
<evidence type="ECO:0000256" key="6">
    <source>
        <dbReference type="ARBA" id="ARBA00029605"/>
    </source>
</evidence>
<dbReference type="eggNOG" id="COG2267">
    <property type="taxonomic scope" value="Bacteria"/>
</dbReference>
<dbReference type="PANTHER" id="PTHR43798">
    <property type="entry name" value="MONOACYLGLYCEROL LIPASE"/>
    <property type="match status" value="1"/>
</dbReference>
<name>A0A081XL65_STRTO</name>